<sequence length="427" mass="47070">MAVEDQKTNADKFTWRIENFSKLKATKLCSETFLAGGRKWSISIYPKGNGTIYLPVYLHSIELETMPDGKNVDADFTLTLVNQINAASSLRKCNHDLLCRGKKKPFPLGGRGWGFPSFVMLSKLLNPDEGFIVNDTVTIEVRVSMEQFTDQSDSASREAMNPEQRSAADDQSAAVVLNSATEGPATPLSNQVASPASLAETTESSHSSRSVRLTSRSLGAEISRLNSNMKSSGTDSTSSLLQQQREAMVEFLSMSLEAIYHADSFGDVEEVALQLADHPTAAVDKTHLKGLLTELKKGVSGSMSVIETSHAVEASLLQMSEGMEARLVHRQKQLSCLEGEVMRLGQEEKKLEAEMWEIIARKARVSDQKKLTADELESTSQEASRELEEVKEQSNKRKRASENRLIAQENLAQLNASWKLLKDTLGL</sequence>
<dbReference type="PANTHER" id="PTHR46236">
    <property type="entry name" value="TRAF-LIKE SUPERFAMILY PROTEIN"/>
    <property type="match status" value="1"/>
</dbReference>
<organism evidence="4 5">
    <name type="scientific">Linum tenue</name>
    <dbReference type="NCBI Taxonomy" id="586396"/>
    <lineage>
        <taxon>Eukaryota</taxon>
        <taxon>Viridiplantae</taxon>
        <taxon>Streptophyta</taxon>
        <taxon>Embryophyta</taxon>
        <taxon>Tracheophyta</taxon>
        <taxon>Spermatophyta</taxon>
        <taxon>Magnoliopsida</taxon>
        <taxon>eudicotyledons</taxon>
        <taxon>Gunneridae</taxon>
        <taxon>Pentapetalae</taxon>
        <taxon>rosids</taxon>
        <taxon>fabids</taxon>
        <taxon>Malpighiales</taxon>
        <taxon>Linaceae</taxon>
        <taxon>Linum</taxon>
    </lineage>
</organism>
<proteinExistence type="predicted"/>
<dbReference type="SMART" id="SM00061">
    <property type="entry name" value="MATH"/>
    <property type="match status" value="1"/>
</dbReference>
<feature type="compositionally biased region" description="Low complexity" evidence="2">
    <location>
        <begin position="201"/>
        <end position="214"/>
    </location>
</feature>
<evidence type="ECO:0000313" key="5">
    <source>
        <dbReference type="Proteomes" id="UP001154282"/>
    </source>
</evidence>
<dbReference type="InterPro" id="IPR008974">
    <property type="entry name" value="TRAF-like"/>
</dbReference>
<feature type="domain" description="MATH" evidence="3">
    <location>
        <begin position="10"/>
        <end position="143"/>
    </location>
</feature>
<keyword evidence="1" id="KW-0175">Coiled coil</keyword>
<feature type="region of interest" description="Disordered" evidence="2">
    <location>
        <begin position="149"/>
        <end position="214"/>
    </location>
</feature>
<dbReference type="Gene3D" id="2.60.210.10">
    <property type="entry name" value="Apoptosis, Tumor Necrosis Factor Receptor Associated Protein 2, Chain A"/>
    <property type="match status" value="1"/>
</dbReference>
<name>A0AAV0J9M8_9ROSI</name>
<comment type="caution">
    <text evidence="4">The sequence shown here is derived from an EMBL/GenBank/DDBJ whole genome shotgun (WGS) entry which is preliminary data.</text>
</comment>
<gene>
    <name evidence="4" type="ORF">LITE_LOCUS13248</name>
</gene>
<feature type="region of interest" description="Disordered" evidence="2">
    <location>
        <begin position="370"/>
        <end position="404"/>
    </location>
</feature>
<dbReference type="PANTHER" id="PTHR46236:SF35">
    <property type="entry name" value="MATH DOMAIN-CONTAINING PROTEIN"/>
    <property type="match status" value="1"/>
</dbReference>
<keyword evidence="5" id="KW-1185">Reference proteome</keyword>
<accession>A0AAV0J9M8</accession>
<evidence type="ECO:0000256" key="2">
    <source>
        <dbReference type="SAM" id="MobiDB-lite"/>
    </source>
</evidence>
<protein>
    <recommendedName>
        <fullName evidence="3">MATH domain-containing protein</fullName>
    </recommendedName>
</protein>
<dbReference type="Proteomes" id="UP001154282">
    <property type="component" value="Unassembled WGS sequence"/>
</dbReference>
<reference evidence="4" key="1">
    <citation type="submission" date="2022-08" db="EMBL/GenBank/DDBJ databases">
        <authorList>
            <person name="Gutierrez-Valencia J."/>
        </authorList>
    </citation>
    <scope>NUCLEOTIDE SEQUENCE</scope>
</reference>
<dbReference type="EMBL" id="CAMGYJ010000004">
    <property type="protein sequence ID" value="CAI0406542.1"/>
    <property type="molecule type" value="Genomic_DNA"/>
</dbReference>
<dbReference type="InterPro" id="IPR002083">
    <property type="entry name" value="MATH/TRAF_dom"/>
</dbReference>
<dbReference type="InterPro" id="IPR050804">
    <property type="entry name" value="MCC"/>
</dbReference>
<evidence type="ECO:0000313" key="4">
    <source>
        <dbReference type="EMBL" id="CAI0406542.1"/>
    </source>
</evidence>
<dbReference type="CDD" id="cd00121">
    <property type="entry name" value="MATH"/>
    <property type="match status" value="1"/>
</dbReference>
<dbReference type="SUPFAM" id="SSF49599">
    <property type="entry name" value="TRAF domain-like"/>
    <property type="match status" value="1"/>
</dbReference>
<dbReference type="AlphaFoldDB" id="A0AAV0J9M8"/>
<evidence type="ECO:0000256" key="1">
    <source>
        <dbReference type="ARBA" id="ARBA00023054"/>
    </source>
</evidence>
<dbReference type="PROSITE" id="PS50144">
    <property type="entry name" value="MATH"/>
    <property type="match status" value="1"/>
</dbReference>
<dbReference type="Pfam" id="PF22486">
    <property type="entry name" value="MATH_2"/>
    <property type="match status" value="1"/>
</dbReference>
<feature type="compositionally biased region" description="Basic and acidic residues" evidence="2">
    <location>
        <begin position="383"/>
        <end position="395"/>
    </location>
</feature>
<evidence type="ECO:0000259" key="3">
    <source>
        <dbReference type="PROSITE" id="PS50144"/>
    </source>
</evidence>